<evidence type="ECO:0000256" key="6">
    <source>
        <dbReference type="ARBA" id="ARBA00022553"/>
    </source>
</evidence>
<evidence type="ECO:0000256" key="7">
    <source>
        <dbReference type="ARBA" id="ARBA00022614"/>
    </source>
</evidence>
<dbReference type="GO" id="GO:0050729">
    <property type="term" value="P:positive regulation of inflammatory response"/>
    <property type="evidence" value="ECO:0007669"/>
    <property type="project" value="TreeGrafter"/>
</dbReference>
<proteinExistence type="predicted"/>
<dbReference type="Proteomes" id="UP000472240">
    <property type="component" value="Chromosome 11"/>
</dbReference>
<evidence type="ECO:0000256" key="8">
    <source>
        <dbReference type="ARBA" id="ARBA00022737"/>
    </source>
</evidence>
<feature type="compositionally biased region" description="Pro residues" evidence="13">
    <location>
        <begin position="98"/>
        <end position="107"/>
    </location>
</feature>
<dbReference type="InterPro" id="IPR006553">
    <property type="entry name" value="Leu-rich_rpt_Cys-con_subtyp"/>
</dbReference>
<dbReference type="InterPro" id="IPR050637">
    <property type="entry name" value="NLRP_innate_immun_reg"/>
</dbReference>
<dbReference type="GO" id="GO:0005829">
    <property type="term" value="C:cytosol"/>
    <property type="evidence" value="ECO:0007669"/>
    <property type="project" value="Ensembl"/>
</dbReference>
<feature type="compositionally biased region" description="Basic residues" evidence="13">
    <location>
        <begin position="84"/>
        <end position="97"/>
    </location>
</feature>
<dbReference type="InterPro" id="IPR041302">
    <property type="entry name" value="LRR_RI_cap"/>
</dbReference>
<evidence type="ECO:0000256" key="10">
    <source>
        <dbReference type="ARBA" id="ARBA00023242"/>
    </source>
</evidence>
<comment type="subunit">
    <text evidence="3">Forms high-affinity heterodimers with RNASE1, ANG and RNASE2.</text>
</comment>
<dbReference type="InterPro" id="IPR032675">
    <property type="entry name" value="LRR_dom_sf"/>
</dbReference>
<dbReference type="CDD" id="cd00116">
    <property type="entry name" value="LRR_RI"/>
    <property type="match status" value="1"/>
</dbReference>
<dbReference type="SMART" id="SM00368">
    <property type="entry name" value="LRR_RI"/>
    <property type="match status" value="13"/>
</dbReference>
<keyword evidence="10" id="KW-0539">Nucleus</keyword>
<dbReference type="Pfam" id="PF18779">
    <property type="entry name" value="LRR_RI_capping"/>
    <property type="match status" value="1"/>
</dbReference>
<evidence type="ECO:0000256" key="13">
    <source>
        <dbReference type="SAM" id="MobiDB-lite"/>
    </source>
</evidence>
<feature type="compositionally biased region" description="Basic residues" evidence="13">
    <location>
        <begin position="10"/>
        <end position="21"/>
    </location>
</feature>
<reference evidence="14 15" key="2">
    <citation type="journal article" date="2018" name="Annu Rev Anim Biosci">
        <title>Bat Biology, Genomes, and the Bat1K Project: To Generate Chromosome-Level Genomes for All Living Bat Species.</title>
        <authorList>
            <person name="Teeling E.C."/>
            <person name="Vernes S.C."/>
            <person name="Davalos L.M."/>
            <person name="Ray D.A."/>
            <person name="Gilbert M.T.P."/>
            <person name="Myers E."/>
        </authorList>
    </citation>
    <scope>NUCLEOTIDE SEQUENCE</scope>
</reference>
<reference evidence="15" key="3">
    <citation type="submission" date="2018-12" db="EMBL/GenBank/DDBJ databases">
        <title>G10K-VGP greater horseshoe bat female genome, primary haplotype.</title>
        <authorList>
            <person name="Teeling E."/>
            <person name="Myers G."/>
            <person name="Vernes S."/>
            <person name="Pippel M."/>
            <person name="Winkler S."/>
            <person name="Fedrigo O."/>
            <person name="Rhie A."/>
            <person name="Koren S."/>
            <person name="Phillippy A."/>
            <person name="Lewin H."/>
            <person name="Damas J."/>
            <person name="Howe K."/>
            <person name="Mountcastle J."/>
            <person name="Jarvis E.D."/>
        </authorList>
    </citation>
    <scope>NUCLEOTIDE SEQUENCE [LARGE SCALE GENOMIC DNA]</scope>
</reference>
<dbReference type="GO" id="GO:0032055">
    <property type="term" value="P:negative regulation of translation in response to stress"/>
    <property type="evidence" value="ECO:0007669"/>
    <property type="project" value="Ensembl"/>
</dbReference>
<evidence type="ECO:0000256" key="4">
    <source>
        <dbReference type="ARBA" id="ARBA00014554"/>
    </source>
</evidence>
<evidence type="ECO:0000256" key="9">
    <source>
        <dbReference type="ARBA" id="ARBA00022990"/>
    </source>
</evidence>
<dbReference type="GO" id="GO:0032311">
    <property type="term" value="C:angiogenin-PRI complex"/>
    <property type="evidence" value="ECO:0007669"/>
    <property type="project" value="Ensembl"/>
</dbReference>
<dbReference type="FunCoup" id="A0A671E031">
    <property type="interactions" value="1121"/>
</dbReference>
<dbReference type="GO" id="GO:0005654">
    <property type="term" value="C:nucleoplasm"/>
    <property type="evidence" value="ECO:0007669"/>
    <property type="project" value="Ensembl"/>
</dbReference>
<evidence type="ECO:0000256" key="2">
    <source>
        <dbReference type="ARBA" id="ARBA00004496"/>
    </source>
</evidence>
<keyword evidence="7" id="KW-0433">Leucine-rich repeat</keyword>
<dbReference type="PANTHER" id="PTHR45690:SF4">
    <property type="entry name" value="NACHT, LRR AND PYD DOMAINS-CONTAINING PROTEIN 10"/>
    <property type="match status" value="1"/>
</dbReference>
<dbReference type="Gene3D" id="3.80.10.10">
    <property type="entry name" value="Ribonuclease Inhibitor"/>
    <property type="match status" value="1"/>
</dbReference>
<evidence type="ECO:0000256" key="3">
    <source>
        <dbReference type="ARBA" id="ARBA00011699"/>
    </source>
</evidence>
<dbReference type="KEGG" id="rfq:117029893"/>
<dbReference type="Pfam" id="PF13516">
    <property type="entry name" value="LRR_6"/>
    <property type="match status" value="7"/>
</dbReference>
<dbReference type="SMART" id="SM00367">
    <property type="entry name" value="LRR_CC"/>
    <property type="match status" value="5"/>
</dbReference>
<dbReference type="OrthoDB" id="120976at2759"/>
<evidence type="ECO:0000256" key="11">
    <source>
        <dbReference type="ARBA" id="ARBA00032534"/>
    </source>
</evidence>
<evidence type="ECO:0000313" key="15">
    <source>
        <dbReference type="Proteomes" id="UP000472240"/>
    </source>
</evidence>
<reference evidence="14" key="4">
    <citation type="submission" date="2025-08" db="UniProtKB">
        <authorList>
            <consortium name="Ensembl"/>
        </authorList>
    </citation>
    <scope>IDENTIFICATION</scope>
</reference>
<dbReference type="CTD" id="6050"/>
<reference evidence="14 15" key="1">
    <citation type="journal article" date="2015" name="Annu Rev Anim Biosci">
        <title>The Genome 10K Project: a way forward.</title>
        <authorList>
            <person name="Koepfli K.P."/>
            <person name="Paten B."/>
            <person name="O'Brien S.J."/>
            <person name="Koepfli K.P."/>
            <person name="Paten B."/>
            <person name="Antunes A."/>
            <person name="Belov K."/>
            <person name="Bustamante C."/>
            <person name="Castoe T.A."/>
            <person name="Clawson H."/>
            <person name="Crawford A.J."/>
            <person name="Diekhans M."/>
            <person name="Distel D."/>
            <person name="Durbin R."/>
            <person name="Earl D."/>
            <person name="Fujita M.K."/>
            <person name="Gamble T."/>
            <person name="Georges A."/>
            <person name="Gemmell N."/>
            <person name="Gilbert M.T."/>
            <person name="Graves J.M."/>
            <person name="Green R.E."/>
            <person name="Hickey G."/>
            <person name="Jarvis E.D."/>
            <person name="Johnson W."/>
            <person name="Komissarov A."/>
            <person name="Korf I."/>
            <person name="Kuhn R."/>
            <person name="Larkin D.M."/>
            <person name="Lewin H."/>
            <person name="Lopez J.V."/>
            <person name="Ma J."/>
            <person name="Marques-Bonet T."/>
            <person name="Miller W."/>
            <person name="Murphy R."/>
            <person name="Pevzner P."/>
            <person name="Shapiro B."/>
            <person name="Steiner C."/>
            <person name="Tamazian G."/>
            <person name="Venkatesh B."/>
            <person name="Wang J."/>
            <person name="Wayne R."/>
            <person name="Wiley E."/>
            <person name="Yang H."/>
            <person name="Zhang G."/>
            <person name="Haussler D."/>
            <person name="Ryder O."/>
            <person name="O'Brien S.J."/>
        </authorList>
    </citation>
    <scope>NUCLEOTIDE SEQUENCE</scope>
</reference>
<dbReference type="GO" id="GO:0002181">
    <property type="term" value="P:cytoplasmic translation"/>
    <property type="evidence" value="ECO:0007669"/>
    <property type="project" value="Ensembl"/>
</dbReference>
<dbReference type="SUPFAM" id="SSF52047">
    <property type="entry name" value="RNI-like"/>
    <property type="match status" value="1"/>
</dbReference>
<dbReference type="OMA" id="CQLECLW"/>
<dbReference type="InParanoid" id="A0A671E031"/>
<comment type="function">
    <text evidence="12">Ribonuclease inhibitor which inhibits RNASE1, RNASE2 and angiogenin (ANG). May play a role in redox homeostasis. Required to inhibit the cytotoxic tRNA ribonuclease activity of ANG in the cytoplasm in absence of stress. Relocates to the nucleus in response to stress, relieving inhibition of ANG in the cytoplasm, and inhibiting the angiogenic activity of ANG in the nucleus.</text>
</comment>
<dbReference type="PANTHER" id="PTHR45690">
    <property type="entry name" value="NACHT, LRR AND PYD DOMAINS-CONTAINING PROTEIN 12"/>
    <property type="match status" value="1"/>
</dbReference>
<evidence type="ECO:0000313" key="14">
    <source>
        <dbReference type="Ensembl" id="ENSRFEP00010006566.1"/>
    </source>
</evidence>
<dbReference type="GO" id="GO:0008428">
    <property type="term" value="F:ribonuclease inhibitor activity"/>
    <property type="evidence" value="ECO:0007669"/>
    <property type="project" value="Ensembl"/>
</dbReference>
<dbReference type="GO" id="GO:0045765">
    <property type="term" value="P:regulation of angiogenesis"/>
    <property type="evidence" value="ECO:0007669"/>
    <property type="project" value="Ensembl"/>
</dbReference>
<feature type="region of interest" description="Disordered" evidence="13">
    <location>
        <begin position="1"/>
        <end position="128"/>
    </location>
</feature>
<evidence type="ECO:0000256" key="1">
    <source>
        <dbReference type="ARBA" id="ARBA00004123"/>
    </source>
</evidence>
<evidence type="ECO:0000256" key="12">
    <source>
        <dbReference type="ARBA" id="ARBA00049613"/>
    </source>
</evidence>
<accession>A0A671E031</accession>
<keyword evidence="8" id="KW-0677">Repeat</keyword>
<protein>
    <recommendedName>
        <fullName evidence="4">Ribonuclease inhibitor</fullName>
    </recommendedName>
    <alternativeName>
        <fullName evidence="11">Ribonuclease/angiogenin inhibitor 1</fullName>
    </alternativeName>
</protein>
<gene>
    <name evidence="14" type="primary">RNH1</name>
</gene>
<feature type="compositionally biased region" description="Pro residues" evidence="13">
    <location>
        <begin position="71"/>
        <end position="83"/>
    </location>
</feature>
<keyword evidence="6" id="KW-0597">Phosphoprotein</keyword>
<organism evidence="14 15">
    <name type="scientific">Rhinolophus ferrumequinum</name>
    <name type="common">Greater horseshoe bat</name>
    <dbReference type="NCBI Taxonomy" id="59479"/>
    <lineage>
        <taxon>Eukaryota</taxon>
        <taxon>Metazoa</taxon>
        <taxon>Chordata</taxon>
        <taxon>Craniata</taxon>
        <taxon>Vertebrata</taxon>
        <taxon>Euteleostomi</taxon>
        <taxon>Mammalia</taxon>
        <taxon>Eutheria</taxon>
        <taxon>Laurasiatheria</taxon>
        <taxon>Chiroptera</taxon>
        <taxon>Yinpterochiroptera</taxon>
        <taxon>Rhinolophoidea</taxon>
        <taxon>Rhinolophidae</taxon>
        <taxon>Rhinolophinae</taxon>
        <taxon>Rhinolophus</taxon>
    </lineage>
</organism>
<comment type="subcellular location">
    <subcellularLocation>
        <location evidence="2">Cytoplasm</location>
    </subcellularLocation>
    <subcellularLocation>
        <location evidence="1">Nucleus</location>
    </subcellularLocation>
</comment>
<dbReference type="RefSeq" id="XP_032975064.1">
    <property type="nucleotide sequence ID" value="XM_033119173.1"/>
</dbReference>
<evidence type="ECO:0000256" key="5">
    <source>
        <dbReference type="ARBA" id="ARBA00022490"/>
    </source>
</evidence>
<reference evidence="14" key="5">
    <citation type="submission" date="2025-09" db="UniProtKB">
        <authorList>
            <consortium name="Ensembl"/>
        </authorList>
    </citation>
    <scope>IDENTIFICATION</scope>
</reference>
<keyword evidence="15" id="KW-1185">Reference proteome</keyword>
<dbReference type="AlphaFoldDB" id="A0A671E031"/>
<dbReference type="InterPro" id="IPR001611">
    <property type="entry name" value="Leu-rich_rpt"/>
</dbReference>
<dbReference type="GeneTree" id="ENSGT00940000161492"/>
<dbReference type="GO" id="GO:0036416">
    <property type="term" value="P:tRNA stabilization"/>
    <property type="evidence" value="ECO:0007669"/>
    <property type="project" value="Ensembl"/>
</dbReference>
<keyword evidence="5" id="KW-0963">Cytoplasm</keyword>
<sequence length="587" mass="64418">MPRPGPERRARARRPGPHHVHIQGPLTSRARRSISPSAAAWETGRATPGPRLRPTTTWVRRNPPLRYAEPAPAPREVQPPPTRPRPHRSWRPGRPRPARPAPSPRPKWPSASWLQASDSPPSPRENPASLIMSVDIHYEQLSDDQWRELLPRMQQQQVVRLVDCGVTEARCQDMSSALRGNPALTELDVCNNELGDGGLRVLLQGLHGPTCKIQTLSLQNCCLTEAGCETLPDVLRSLPTLRELYLSYNPLGDAGLQLLCKGLLDPQCHIEKLQVEYCNLTAASCEALAEVLKTKRDLKELMVNSNELGEAGVRALCRGLAASTCPLESLKLESCGLTSANCQDLCGIVASKASLRELYLGNNKLGDAGIAELCPGLLSPSSQLKTLWLWECDITASGCRHLCRVLRTKESLKELSMAGNEMGDEGARLLCDTLLEPSCRLESLWVKSCSFTAACCQHFSTMLARNTCLLELQLGSNKLGDDGVQELCTGLSQPGTTLRELWLGDCEMTNSGCSSLAALLLTNHSLRQLDVSNNCMSDPGVLQLAESLQQPSCTLEKLVLFDIYVSEHTDDRLRALEESKPGLKIVY</sequence>
<name>A0A671E031_RHIFE</name>
<dbReference type="GeneID" id="117029893"/>
<dbReference type="Ensembl" id="ENSRFET00010007191.1">
    <property type="protein sequence ID" value="ENSRFEP00010006566.1"/>
    <property type="gene ID" value="ENSRFEG00010004455.1"/>
</dbReference>
<keyword evidence="9" id="KW-0007">Acetylation</keyword>